<sequence>MRLKALLQESNGGKLKRGTIRNIASLFKTSVRTVQRIWKLAAITSTDGRVDVSRRFSKRCGRKRVDIDFTLIMAIPLRRRTNIRSLSSEMKVSKSTLHRRIKEGAIRPHSNALKPQLTDQNKQVRLNFCLSMLEPESLNSNPTFMSMFNVVHIDEKWFYMTKECEKYYLHPQEEEPLRTCKSKKFIVKVMFLAAVARPRFDCSGNPTFDGKIGIFPFVFKEPAKRSSKNRMAGTLETKPILSVTKEVYRRCLIEQVLPAIHAKWPRDGGSVTEILIQQDNAKPHINPTDPVFIEAASRDGFDIHLSFQPPNSPDMNVLDLRYFRAIQSLQHQEAPLSIDELILAVEKSFDELSSESLNNVFLTLQSCMVKVMKNLGGNNYKVPHIGKHHLMKESCLPLQIECEKELVNQVLSHMQA</sequence>
<dbReference type="PANTHER" id="PTHR47169:SF2">
    <property type="entry name" value="OS01G0541250 PROTEIN"/>
    <property type="match status" value="1"/>
</dbReference>
<dbReference type="GO" id="GO:0003676">
    <property type="term" value="F:nucleic acid binding"/>
    <property type="evidence" value="ECO:0007669"/>
    <property type="project" value="InterPro"/>
</dbReference>
<evidence type="ECO:0000313" key="3">
    <source>
        <dbReference type="RefSeq" id="XP_027066640.1"/>
    </source>
</evidence>
<name>A0A6P6SKH5_COFAR</name>
<organism evidence="2 3">
    <name type="scientific">Coffea arabica</name>
    <name type="common">Arabian coffee</name>
    <dbReference type="NCBI Taxonomy" id="13443"/>
    <lineage>
        <taxon>Eukaryota</taxon>
        <taxon>Viridiplantae</taxon>
        <taxon>Streptophyta</taxon>
        <taxon>Embryophyta</taxon>
        <taxon>Tracheophyta</taxon>
        <taxon>Spermatophyta</taxon>
        <taxon>Magnoliopsida</taxon>
        <taxon>eudicotyledons</taxon>
        <taxon>Gunneridae</taxon>
        <taxon>Pentapetalae</taxon>
        <taxon>asterids</taxon>
        <taxon>lamiids</taxon>
        <taxon>Gentianales</taxon>
        <taxon>Rubiaceae</taxon>
        <taxon>Ixoroideae</taxon>
        <taxon>Gardenieae complex</taxon>
        <taxon>Bertiereae - Coffeeae clade</taxon>
        <taxon>Coffeeae</taxon>
        <taxon>Coffea</taxon>
    </lineage>
</organism>
<dbReference type="Gene3D" id="3.30.420.10">
    <property type="entry name" value="Ribonuclease H-like superfamily/Ribonuclease H"/>
    <property type="match status" value="1"/>
</dbReference>
<evidence type="ECO:0000313" key="2">
    <source>
        <dbReference type="Proteomes" id="UP001652660"/>
    </source>
</evidence>
<dbReference type="OrthoDB" id="155387at2759"/>
<dbReference type="AlphaFoldDB" id="A0A6P6SKH5"/>
<dbReference type="RefSeq" id="XP_027066640.1">
    <property type="nucleotide sequence ID" value="XM_027210839.2"/>
</dbReference>
<keyword evidence="2" id="KW-1185">Reference proteome</keyword>
<dbReference type="InterPro" id="IPR036397">
    <property type="entry name" value="RNaseH_sf"/>
</dbReference>
<accession>A0A6P6SKH5</accession>
<dbReference type="PANTHER" id="PTHR47169">
    <property type="entry name" value="OS01G0541250 PROTEIN"/>
    <property type="match status" value="1"/>
</dbReference>
<proteinExistence type="predicted"/>
<dbReference type="Pfam" id="PF24964">
    <property type="entry name" value="DUF7769"/>
    <property type="match status" value="1"/>
</dbReference>
<evidence type="ECO:0000259" key="1">
    <source>
        <dbReference type="Pfam" id="PF24964"/>
    </source>
</evidence>
<gene>
    <name evidence="3" type="primary">LOC113692427</name>
</gene>
<dbReference type="GeneID" id="113692427"/>
<reference evidence="2" key="1">
    <citation type="journal article" date="2025" name="Foods">
        <title>Unveiling the Microbial Signatures of Arabica Coffee Cherries: Insights into Ripeness Specific Diversity, Functional Traits, and Implications for Quality and Safety.</title>
        <authorList>
            <consortium name="RefSeq"/>
            <person name="Tenea G.N."/>
            <person name="Cifuentes V."/>
            <person name="Reyes P."/>
            <person name="Cevallos-Vallejos M."/>
        </authorList>
    </citation>
    <scope>NUCLEOTIDE SEQUENCE [LARGE SCALE GENOMIC DNA]</scope>
</reference>
<dbReference type="Proteomes" id="UP001652660">
    <property type="component" value="Chromosome 6c"/>
</dbReference>
<dbReference type="InterPro" id="IPR056671">
    <property type="entry name" value="DUF7769"/>
</dbReference>
<protein>
    <recommendedName>
        <fullName evidence="1">DUF7769 domain-containing protein</fullName>
    </recommendedName>
</protein>
<reference evidence="3" key="2">
    <citation type="submission" date="2025-08" db="UniProtKB">
        <authorList>
            <consortium name="RefSeq"/>
        </authorList>
    </citation>
    <scope>IDENTIFICATION</scope>
    <source>
        <tissue evidence="3">Leaves</tissue>
    </source>
</reference>
<feature type="domain" description="DUF7769" evidence="1">
    <location>
        <begin position="4"/>
        <end position="43"/>
    </location>
</feature>